<keyword evidence="2" id="KW-1185">Reference proteome</keyword>
<evidence type="ECO:0000313" key="1">
    <source>
        <dbReference type="EMBL" id="GFR03977.1"/>
    </source>
</evidence>
<evidence type="ECO:0000313" key="2">
    <source>
        <dbReference type="Proteomes" id="UP000887116"/>
    </source>
</evidence>
<dbReference type="PANTHER" id="PTHR47326">
    <property type="entry name" value="TRANSPOSABLE ELEMENT TC3 TRANSPOSASE-LIKE PROTEIN"/>
    <property type="match status" value="1"/>
</dbReference>
<comment type="caution">
    <text evidence="1">The sequence shown here is derived from an EMBL/GenBank/DDBJ whole genome shotgun (WGS) entry which is preliminary data.</text>
</comment>
<gene>
    <name evidence="1" type="primary">AVEN_267832_1</name>
    <name evidence="1" type="ORF">TNCT_442731</name>
</gene>
<dbReference type="OrthoDB" id="6436917at2759"/>
<protein>
    <submittedName>
        <fullName evidence="1">Uncharacterized protein</fullName>
    </submittedName>
</protein>
<organism evidence="1 2">
    <name type="scientific">Trichonephila clavata</name>
    <name type="common">Joro spider</name>
    <name type="synonym">Nephila clavata</name>
    <dbReference type="NCBI Taxonomy" id="2740835"/>
    <lineage>
        <taxon>Eukaryota</taxon>
        <taxon>Metazoa</taxon>
        <taxon>Ecdysozoa</taxon>
        <taxon>Arthropoda</taxon>
        <taxon>Chelicerata</taxon>
        <taxon>Arachnida</taxon>
        <taxon>Araneae</taxon>
        <taxon>Araneomorphae</taxon>
        <taxon>Entelegynae</taxon>
        <taxon>Araneoidea</taxon>
        <taxon>Nephilidae</taxon>
        <taxon>Trichonephila</taxon>
    </lineage>
</organism>
<dbReference type="EMBL" id="BMAO01035486">
    <property type="protein sequence ID" value="GFR03977.1"/>
    <property type="molecule type" value="Genomic_DNA"/>
</dbReference>
<accession>A0A8X6GGM9</accession>
<dbReference type="Gene3D" id="3.30.420.10">
    <property type="entry name" value="Ribonuclease H-like superfamily/Ribonuclease H"/>
    <property type="match status" value="1"/>
</dbReference>
<dbReference type="Proteomes" id="UP000887116">
    <property type="component" value="Unassembled WGS sequence"/>
</dbReference>
<reference evidence="1" key="1">
    <citation type="submission" date="2020-07" db="EMBL/GenBank/DDBJ databases">
        <title>Multicomponent nature underlies the extraordinary mechanical properties of spider dragline silk.</title>
        <authorList>
            <person name="Kono N."/>
            <person name="Nakamura H."/>
            <person name="Mori M."/>
            <person name="Yoshida Y."/>
            <person name="Ohtoshi R."/>
            <person name="Malay A.D."/>
            <person name="Moran D.A.P."/>
            <person name="Tomita M."/>
            <person name="Numata K."/>
            <person name="Arakawa K."/>
        </authorList>
    </citation>
    <scope>NUCLEOTIDE SEQUENCE</scope>
</reference>
<dbReference type="PANTHER" id="PTHR47326:SF1">
    <property type="entry name" value="HTH PSQ-TYPE DOMAIN-CONTAINING PROTEIN"/>
    <property type="match status" value="1"/>
</dbReference>
<sequence>MQKDVGNPSFPASVLFTDGASFSLEEVLKTHNAHVCAYYNPHGTRNHAVQHCLAVNVCPGIINDCLLRSYLLPPQMDSRIYLIFLETVLPVFLHAAPAHIRQDMWFQNDGAQAYSKIIMHDYLNQEFAA</sequence>
<proteinExistence type="predicted"/>
<dbReference type="AlphaFoldDB" id="A0A8X6GGM9"/>
<dbReference type="InterPro" id="IPR036397">
    <property type="entry name" value="RNaseH_sf"/>
</dbReference>
<name>A0A8X6GGM9_TRICU</name>
<dbReference type="GO" id="GO:0003676">
    <property type="term" value="F:nucleic acid binding"/>
    <property type="evidence" value="ECO:0007669"/>
    <property type="project" value="InterPro"/>
</dbReference>